<protein>
    <recommendedName>
        <fullName evidence="9">Ascorbate-specific PTS system EIIA component</fullName>
    </recommendedName>
    <alternativeName>
        <fullName evidence="10">Ascorbate-specific phosphotransferase enzyme IIA component</fullName>
    </alternativeName>
</protein>
<keyword evidence="7" id="KW-0418">Kinase</keyword>
<evidence type="ECO:0000256" key="9">
    <source>
        <dbReference type="ARBA" id="ARBA00041175"/>
    </source>
</evidence>
<evidence type="ECO:0000256" key="1">
    <source>
        <dbReference type="ARBA" id="ARBA00004496"/>
    </source>
</evidence>
<evidence type="ECO:0000313" key="12">
    <source>
        <dbReference type="EMBL" id="SEI98352.1"/>
    </source>
</evidence>
<keyword evidence="4" id="KW-0597">Phosphoprotein</keyword>
<dbReference type="InterPro" id="IPR016152">
    <property type="entry name" value="PTrfase/Anion_transptr"/>
</dbReference>
<dbReference type="PROSITE" id="PS51094">
    <property type="entry name" value="PTS_EIIA_TYPE_2"/>
    <property type="match status" value="1"/>
</dbReference>
<evidence type="ECO:0000256" key="3">
    <source>
        <dbReference type="ARBA" id="ARBA00022490"/>
    </source>
</evidence>
<feature type="domain" description="PTS EIIA type-2" evidence="11">
    <location>
        <begin position="4"/>
        <end position="145"/>
    </location>
</feature>
<evidence type="ECO:0000313" key="13">
    <source>
        <dbReference type="Proteomes" id="UP000199662"/>
    </source>
</evidence>
<evidence type="ECO:0000256" key="6">
    <source>
        <dbReference type="ARBA" id="ARBA00022683"/>
    </source>
</evidence>
<evidence type="ECO:0000256" key="5">
    <source>
        <dbReference type="ARBA" id="ARBA00022679"/>
    </source>
</evidence>
<gene>
    <name evidence="12" type="ORF">SAMN05660742_102166</name>
</gene>
<dbReference type="Pfam" id="PF00359">
    <property type="entry name" value="PTS_EIIA_2"/>
    <property type="match status" value="1"/>
</dbReference>
<comment type="subcellular location">
    <subcellularLocation>
        <location evidence="1">Cytoplasm</location>
    </subcellularLocation>
</comment>
<dbReference type="InterPro" id="IPR051351">
    <property type="entry name" value="Ascorbate-PTS_EIIA_comp"/>
</dbReference>
<dbReference type="AlphaFoldDB" id="A0A1H6VDI8"/>
<keyword evidence="6" id="KW-0598">Phosphotransferase system</keyword>
<evidence type="ECO:0000256" key="7">
    <source>
        <dbReference type="ARBA" id="ARBA00022777"/>
    </source>
</evidence>
<evidence type="ECO:0000256" key="4">
    <source>
        <dbReference type="ARBA" id="ARBA00022553"/>
    </source>
</evidence>
<dbReference type="STRING" id="84035.SAMN05660742_102166"/>
<dbReference type="RefSeq" id="WP_091828961.1">
    <property type="nucleotide sequence ID" value="NZ_FNZK01000002.1"/>
</dbReference>
<dbReference type="Proteomes" id="UP000199662">
    <property type="component" value="Unassembled WGS sequence"/>
</dbReference>
<dbReference type="InterPro" id="IPR002178">
    <property type="entry name" value="PTS_EIIA_type-2_dom"/>
</dbReference>
<dbReference type="PANTHER" id="PTHR36203:SF1">
    <property type="entry name" value="ASCORBATE-SPECIFIC PTS SYSTEM EIIA COMPONENT"/>
    <property type="match status" value="1"/>
</dbReference>
<evidence type="ECO:0000259" key="11">
    <source>
        <dbReference type="PROSITE" id="PS51094"/>
    </source>
</evidence>
<evidence type="ECO:0000256" key="8">
    <source>
        <dbReference type="ARBA" id="ARBA00037387"/>
    </source>
</evidence>
<evidence type="ECO:0000256" key="10">
    <source>
        <dbReference type="ARBA" id="ARBA00042072"/>
    </source>
</evidence>
<dbReference type="GO" id="GO:0005737">
    <property type="term" value="C:cytoplasm"/>
    <property type="evidence" value="ECO:0007669"/>
    <property type="project" value="UniProtKB-SubCell"/>
</dbReference>
<organism evidence="12 13">
    <name type="scientific">Propionispira arboris</name>
    <dbReference type="NCBI Taxonomy" id="84035"/>
    <lineage>
        <taxon>Bacteria</taxon>
        <taxon>Bacillati</taxon>
        <taxon>Bacillota</taxon>
        <taxon>Negativicutes</taxon>
        <taxon>Selenomonadales</taxon>
        <taxon>Selenomonadaceae</taxon>
        <taxon>Propionispira</taxon>
    </lineage>
</organism>
<sequence>MLANYIDERYIRTNVSCKSWQDAIRAGASLLLQEACIEPRYIEAIIRHHMELPYMVIAPGIMLAHARSEEGARAVGISIITLAEPIVFGSELNDPVKLVITLATTDGKKHMKLLSSLMEFLMKEELVRRLMAAKEVAEAVSIIKS</sequence>
<name>A0A1H6VDI8_9FIRM</name>
<proteinExistence type="predicted"/>
<dbReference type="Gene3D" id="3.40.930.10">
    <property type="entry name" value="Mannitol-specific EII, Chain A"/>
    <property type="match status" value="1"/>
</dbReference>
<dbReference type="GO" id="GO:0016301">
    <property type="term" value="F:kinase activity"/>
    <property type="evidence" value="ECO:0007669"/>
    <property type="project" value="UniProtKB-KW"/>
</dbReference>
<keyword evidence="13" id="KW-1185">Reference proteome</keyword>
<dbReference type="GO" id="GO:0009401">
    <property type="term" value="P:phosphoenolpyruvate-dependent sugar phosphotransferase system"/>
    <property type="evidence" value="ECO:0007669"/>
    <property type="project" value="UniProtKB-KW"/>
</dbReference>
<evidence type="ECO:0000256" key="2">
    <source>
        <dbReference type="ARBA" id="ARBA00022448"/>
    </source>
</evidence>
<comment type="function">
    <text evidence="8">The phosphoenolpyruvate-dependent sugar phosphotransferase system (sugar PTS), a major carbohydrate active transport system, catalyzes the phosphorylation of incoming sugar substrates concomitantly with their translocation across the cell membrane. The enzyme II UlaABC PTS system is involved in ascorbate transport.</text>
</comment>
<dbReference type="PANTHER" id="PTHR36203">
    <property type="entry name" value="ASCORBATE-SPECIFIC PTS SYSTEM EIIA COMPONENT"/>
    <property type="match status" value="1"/>
</dbReference>
<keyword evidence="3" id="KW-0963">Cytoplasm</keyword>
<keyword evidence="5" id="KW-0808">Transferase</keyword>
<reference evidence="12 13" key="1">
    <citation type="submission" date="2016-10" db="EMBL/GenBank/DDBJ databases">
        <authorList>
            <person name="de Groot N.N."/>
        </authorList>
    </citation>
    <scope>NUCLEOTIDE SEQUENCE [LARGE SCALE GENOMIC DNA]</scope>
    <source>
        <strain evidence="12 13">DSM 2179</strain>
    </source>
</reference>
<accession>A0A1H6VDI8</accession>
<dbReference type="SUPFAM" id="SSF55804">
    <property type="entry name" value="Phoshotransferase/anion transport protein"/>
    <property type="match status" value="1"/>
</dbReference>
<keyword evidence="2" id="KW-0813">Transport</keyword>
<dbReference type="EMBL" id="FNZK01000002">
    <property type="protein sequence ID" value="SEI98352.1"/>
    <property type="molecule type" value="Genomic_DNA"/>
</dbReference>
<dbReference type="CDD" id="cd00211">
    <property type="entry name" value="PTS_IIA_fru"/>
    <property type="match status" value="1"/>
</dbReference>